<dbReference type="EMBL" id="JBJXBP010000008">
    <property type="protein sequence ID" value="KAL3814419.1"/>
    <property type="molecule type" value="Genomic_DNA"/>
</dbReference>
<feature type="region of interest" description="Disordered" evidence="1">
    <location>
        <begin position="462"/>
        <end position="490"/>
    </location>
</feature>
<feature type="compositionally biased region" description="Polar residues" evidence="1">
    <location>
        <begin position="413"/>
        <end position="425"/>
    </location>
</feature>
<accession>A0ABD3RN74</accession>
<proteinExistence type="predicted"/>
<keyword evidence="3" id="KW-1185">Reference proteome</keyword>
<feature type="region of interest" description="Disordered" evidence="1">
    <location>
        <begin position="413"/>
        <end position="436"/>
    </location>
</feature>
<dbReference type="AlphaFoldDB" id="A0ABD3RN74"/>
<dbReference type="PANTHER" id="PTHR33334:SF8">
    <property type="entry name" value="PROTEIN LNK1"/>
    <property type="match status" value="1"/>
</dbReference>
<dbReference type="Proteomes" id="UP001634393">
    <property type="component" value="Unassembled WGS sequence"/>
</dbReference>
<evidence type="ECO:0000256" key="1">
    <source>
        <dbReference type="SAM" id="MobiDB-lite"/>
    </source>
</evidence>
<reference evidence="2 3" key="1">
    <citation type="submission" date="2024-12" db="EMBL/GenBank/DDBJ databases">
        <title>The unique morphological basis and parallel evolutionary history of personate flowers in Penstemon.</title>
        <authorList>
            <person name="Depatie T.H."/>
            <person name="Wessinger C.A."/>
        </authorList>
    </citation>
    <scope>NUCLEOTIDE SEQUENCE [LARGE SCALE GENOMIC DNA]</scope>
    <source>
        <strain evidence="2">WTNN_2</strain>
        <tissue evidence="2">Leaf</tissue>
    </source>
</reference>
<evidence type="ECO:0008006" key="4">
    <source>
        <dbReference type="Google" id="ProtNLM"/>
    </source>
</evidence>
<sequence length="672" mass="73385">MGAEKEIGSRPGFSSTSCDTQQSLCNLRDLGLRRIGLLLSSMFSSASSSAGINIYMERLQHNVTTHIVCFICYAHLEDTGWDDICIGVDHIVPHPCSERAGAHTIEGNSRKKPHREVTSITSSAQDISAARYCNQGREQSSPFRSTMLEKDSFSHSPSGLLSSSPDIDSIKEPSCLASDSTRSSNHGFKSHNSDTNGSQFCADDITMSDKAMAVGNNSFSYSLSDETHPGNNIDLFENTEVKDSSDFLYYGWPEIENFDDVDRMFRSSDSTFGLGASKEDELGWFSSADDIGGPEDVQKSDIRFPSPESKAAENICENCDSLKSYSSSDSAMTNGPTRCQDSWASEKSDPYVSFLNGPAMADSKDGLIPKEQNNEHKKQFKLQNHSMGKTEEHYFENGSFSCISSLSNEVMQLSSGPTSHQQQQAPGPEYGFTQNPASYVHSVNSQLSETTLVYPTPSAVKSEANGLTSLSPRDSSHSSSQLTALAGSEKGEMLHHLKGSRSSMNSSKKNLSMTVHASIGDPGSVGKQFHISGDKFENHSDLDGASMVVQTGLGSENVQDDSPMSSGLNDISLEAASFRQLQRVMEQLDLKTKLCIRDSLYRLAWSAEQRHKHANLNGNYGDQRDDNRALRVFSCIYPRLVTTEGTSDGKLLMQVNGSVAMVEDMAIHEETA</sequence>
<name>A0ABD3RN74_9LAMI</name>
<protein>
    <recommendedName>
        <fullName evidence="4">Protein LNK1</fullName>
    </recommendedName>
</protein>
<evidence type="ECO:0000313" key="3">
    <source>
        <dbReference type="Proteomes" id="UP001634393"/>
    </source>
</evidence>
<feature type="compositionally biased region" description="Polar residues" evidence="1">
    <location>
        <begin position="177"/>
        <end position="187"/>
    </location>
</feature>
<feature type="compositionally biased region" description="Low complexity" evidence="1">
    <location>
        <begin position="469"/>
        <end position="480"/>
    </location>
</feature>
<feature type="region of interest" description="Disordered" evidence="1">
    <location>
        <begin position="172"/>
        <end position="195"/>
    </location>
</feature>
<dbReference type="InterPro" id="IPR039928">
    <property type="entry name" value="LNK"/>
</dbReference>
<evidence type="ECO:0000313" key="2">
    <source>
        <dbReference type="EMBL" id="KAL3814419.1"/>
    </source>
</evidence>
<comment type="caution">
    <text evidence="2">The sequence shown here is derived from an EMBL/GenBank/DDBJ whole genome shotgun (WGS) entry which is preliminary data.</text>
</comment>
<dbReference type="PANTHER" id="PTHR33334">
    <property type="entry name" value="PROTEIN LNK1"/>
    <property type="match status" value="1"/>
</dbReference>
<gene>
    <name evidence="2" type="ORF">ACJIZ3_015687</name>
</gene>
<organism evidence="2 3">
    <name type="scientific">Penstemon smallii</name>
    <dbReference type="NCBI Taxonomy" id="265156"/>
    <lineage>
        <taxon>Eukaryota</taxon>
        <taxon>Viridiplantae</taxon>
        <taxon>Streptophyta</taxon>
        <taxon>Embryophyta</taxon>
        <taxon>Tracheophyta</taxon>
        <taxon>Spermatophyta</taxon>
        <taxon>Magnoliopsida</taxon>
        <taxon>eudicotyledons</taxon>
        <taxon>Gunneridae</taxon>
        <taxon>Pentapetalae</taxon>
        <taxon>asterids</taxon>
        <taxon>lamiids</taxon>
        <taxon>Lamiales</taxon>
        <taxon>Plantaginaceae</taxon>
        <taxon>Cheloneae</taxon>
        <taxon>Penstemon</taxon>
    </lineage>
</organism>